<evidence type="ECO:0008006" key="7">
    <source>
        <dbReference type="Google" id="ProtNLM"/>
    </source>
</evidence>
<dbReference type="PANTHER" id="PTHR37042">
    <property type="entry name" value="OUTER MEMBRANE PROTEIN RV1973"/>
    <property type="match status" value="1"/>
</dbReference>
<feature type="transmembrane region" description="Helical" evidence="4">
    <location>
        <begin position="103"/>
        <end position="125"/>
    </location>
</feature>
<feature type="region of interest" description="Disordered" evidence="3">
    <location>
        <begin position="1"/>
        <end position="99"/>
    </location>
</feature>
<keyword evidence="4" id="KW-1133">Transmembrane helix</keyword>
<accession>A0A173LNN8</accession>
<evidence type="ECO:0000256" key="2">
    <source>
        <dbReference type="ARBA" id="ARBA00023136"/>
    </source>
</evidence>
<sequence>MSKDDKTPPENSADPKDSKDSKDPKDSKDTATGSAKDTGNPPSKRESEAASTSSSKEAKKSEASKKSKDSGHDVGENRENREDGGDASSAGGEGAKKRGGVPAWVAVLSVVILVIGVAGAVWQAIGYFQDRSDKNAAALRDEVIDVASQVVVNSLSFSADTIDEDQERLREGSTGEFLAQQDEYAEQIKQTVVDQGATTSAQISNSALSDIDEDTGTATVLLVYTAQSEREELPPVSGRQAARVELIREGDQWKVAELVAIGAQVPVGESSEGVQQLDNVTGGAGGGEDSDAGEGADAASESDADSGSGSASGDDGEDGDDDASPTSGAAATTAGGN</sequence>
<feature type="compositionally biased region" description="Acidic residues" evidence="3">
    <location>
        <begin position="288"/>
        <end position="304"/>
    </location>
</feature>
<feature type="region of interest" description="Disordered" evidence="3">
    <location>
        <begin position="268"/>
        <end position="337"/>
    </location>
</feature>
<dbReference type="AlphaFoldDB" id="A0A173LNN8"/>
<dbReference type="PANTHER" id="PTHR37042:SF4">
    <property type="entry name" value="OUTER MEMBRANE PROTEIN RV1973"/>
    <property type="match status" value="1"/>
</dbReference>
<reference evidence="5 6" key="1">
    <citation type="submission" date="2016-06" db="EMBL/GenBank/DDBJ databases">
        <title>Complete genome sequence of a saline-alkali tolerant type strain Dietzia timorensis ID05-A0528T.</title>
        <authorList>
            <person name="Wu X."/>
        </authorList>
    </citation>
    <scope>NUCLEOTIDE SEQUENCE [LARGE SCALE GENOMIC DNA]</scope>
    <source>
        <strain evidence="5 6">ID05-A0528</strain>
    </source>
</reference>
<dbReference type="GO" id="GO:0016020">
    <property type="term" value="C:membrane"/>
    <property type="evidence" value="ECO:0007669"/>
    <property type="project" value="UniProtKB-SubCell"/>
</dbReference>
<dbReference type="RefSeq" id="WP_067477670.1">
    <property type="nucleotide sequence ID" value="NZ_CP015961.1"/>
</dbReference>
<keyword evidence="6" id="KW-1185">Reference proteome</keyword>
<dbReference type="Proteomes" id="UP000186104">
    <property type="component" value="Chromosome"/>
</dbReference>
<organism evidence="5 6">
    <name type="scientific">Dietzia timorensis</name>
    <dbReference type="NCBI Taxonomy" id="499555"/>
    <lineage>
        <taxon>Bacteria</taxon>
        <taxon>Bacillati</taxon>
        <taxon>Actinomycetota</taxon>
        <taxon>Actinomycetes</taxon>
        <taxon>Mycobacteriales</taxon>
        <taxon>Dietziaceae</taxon>
        <taxon>Dietzia</taxon>
    </lineage>
</organism>
<comment type="subcellular location">
    <subcellularLocation>
        <location evidence="1">Membrane</location>
    </subcellularLocation>
</comment>
<dbReference type="STRING" id="499555.BJL86_2484"/>
<name>A0A173LNN8_9ACTN</name>
<keyword evidence="2 4" id="KW-0472">Membrane</keyword>
<evidence type="ECO:0000313" key="6">
    <source>
        <dbReference type="Proteomes" id="UP000186104"/>
    </source>
</evidence>
<protein>
    <recommendedName>
        <fullName evidence="7">Mce-associated membrane protein</fullName>
    </recommendedName>
</protein>
<proteinExistence type="predicted"/>
<dbReference type="KEGG" id="dtm:BJL86_2484"/>
<dbReference type="OrthoDB" id="3472661at2"/>
<feature type="compositionally biased region" description="Low complexity" evidence="3">
    <location>
        <begin position="324"/>
        <end position="337"/>
    </location>
</feature>
<gene>
    <name evidence="5" type="ORF">BJL86_2484</name>
</gene>
<feature type="compositionally biased region" description="Polar residues" evidence="3">
    <location>
        <begin position="30"/>
        <end position="41"/>
    </location>
</feature>
<dbReference type="EMBL" id="CP015961">
    <property type="protein sequence ID" value="ANI93248.1"/>
    <property type="molecule type" value="Genomic_DNA"/>
</dbReference>
<feature type="compositionally biased region" description="Acidic residues" evidence="3">
    <location>
        <begin position="314"/>
        <end position="323"/>
    </location>
</feature>
<feature type="compositionally biased region" description="Basic and acidic residues" evidence="3">
    <location>
        <begin position="56"/>
        <end position="84"/>
    </location>
</feature>
<keyword evidence="4" id="KW-0812">Transmembrane</keyword>
<evidence type="ECO:0000256" key="3">
    <source>
        <dbReference type="SAM" id="MobiDB-lite"/>
    </source>
</evidence>
<evidence type="ECO:0000256" key="1">
    <source>
        <dbReference type="ARBA" id="ARBA00004370"/>
    </source>
</evidence>
<evidence type="ECO:0000313" key="5">
    <source>
        <dbReference type="EMBL" id="ANI93248.1"/>
    </source>
</evidence>
<feature type="compositionally biased region" description="Basic and acidic residues" evidence="3">
    <location>
        <begin position="1"/>
        <end position="29"/>
    </location>
</feature>
<evidence type="ECO:0000256" key="4">
    <source>
        <dbReference type="SAM" id="Phobius"/>
    </source>
</evidence>